<dbReference type="Gene3D" id="3.40.50.1820">
    <property type="entry name" value="alpha/beta hydrolase"/>
    <property type="match status" value="1"/>
</dbReference>
<dbReference type="InParanoid" id="K2REB2"/>
<dbReference type="AlphaFoldDB" id="K2REB2"/>
<evidence type="ECO:0000313" key="6">
    <source>
        <dbReference type="EMBL" id="EKG20861.1"/>
    </source>
</evidence>
<evidence type="ECO:0000256" key="3">
    <source>
        <dbReference type="ARBA" id="ARBA00022963"/>
    </source>
</evidence>
<comment type="caution">
    <text evidence="6">The sequence shown here is derived from an EMBL/GenBank/DDBJ whole genome shotgun (WGS) entry which is preliminary data.</text>
</comment>
<dbReference type="GO" id="GO:0003847">
    <property type="term" value="F:1-alkyl-2-acetylglycerophosphocholine esterase activity"/>
    <property type="evidence" value="ECO:0007669"/>
    <property type="project" value="UniProtKB-EC"/>
</dbReference>
<keyword evidence="2" id="KW-0378">Hydrolase</keyword>
<evidence type="ECO:0000256" key="1">
    <source>
        <dbReference type="ARBA" id="ARBA00013201"/>
    </source>
</evidence>
<reference evidence="6 7" key="1">
    <citation type="journal article" date="2012" name="BMC Genomics">
        <title>Tools to kill: Genome of one of the most destructive plant pathogenic fungi Macrophomina phaseolina.</title>
        <authorList>
            <person name="Islam M.S."/>
            <person name="Haque M.S."/>
            <person name="Islam M.M."/>
            <person name="Emdad E.M."/>
            <person name="Halim A."/>
            <person name="Hossen Q.M.M."/>
            <person name="Hossain M.Z."/>
            <person name="Ahmed B."/>
            <person name="Rahim S."/>
            <person name="Rahman M.S."/>
            <person name="Alam M.M."/>
            <person name="Hou S."/>
            <person name="Wan X."/>
            <person name="Saito J.A."/>
            <person name="Alam M."/>
        </authorList>
    </citation>
    <scope>NUCLEOTIDE SEQUENCE [LARGE SCALE GENOMIC DNA]</scope>
    <source>
        <strain evidence="6 7">MS6</strain>
    </source>
</reference>
<sequence>MLLKLQLFATLSLIAHDANALSLGRVGITLTTASLKDYTRLDPFSPSPQAREVVISTFSPAANNCTCFIEVPYMPPATARFESHKLSASYGLPEDLFTNLTLSTASPSCHNSTSAASHAGQPTIVFSPALGTTRHLYNLLAATLAASGHRVITIDHPYDADIVEFPNGTLVHGLDLNDTQLPLAVQTRAQDIRFVVDSLASHARPHASSRGLPAALAVGHSLGGAAAVVAAAGGSRLRGAANLDGSVPGGLPNHGRSAGAAAAHEPVLFVAHEGKNLTTDETWAAVWPRLGGVKSLLALRGSQHYTFSDFPALVAGLGLDVTGSDAIQAMVGSILGNEAMATVVGVLDTFSRLAAGVIGPEEFAAAAREYDQIQVVLGP</sequence>
<dbReference type="STRING" id="1126212.K2REB2"/>
<dbReference type="SUPFAM" id="SSF53474">
    <property type="entry name" value="alpha/beta-Hydrolases"/>
    <property type="match status" value="1"/>
</dbReference>
<dbReference type="Proteomes" id="UP000007129">
    <property type="component" value="Unassembled WGS sequence"/>
</dbReference>
<dbReference type="PANTHER" id="PTHR10272">
    <property type="entry name" value="PLATELET-ACTIVATING FACTOR ACETYLHYDROLASE"/>
    <property type="match status" value="1"/>
</dbReference>
<gene>
    <name evidence="6" type="ORF">MPH_01844</name>
</gene>
<feature type="chain" id="PRO_5003863961" description="1-alkyl-2-acetylglycerophosphocholine esterase" evidence="5">
    <location>
        <begin position="21"/>
        <end position="379"/>
    </location>
</feature>
<dbReference type="PANTHER" id="PTHR10272:SF14">
    <property type="entry name" value="PAF ACETYLHYDROLASE FAMILY PROTEIN"/>
    <property type="match status" value="1"/>
</dbReference>
<dbReference type="EMBL" id="AHHD01000075">
    <property type="protein sequence ID" value="EKG20861.1"/>
    <property type="molecule type" value="Genomic_DNA"/>
</dbReference>
<evidence type="ECO:0000256" key="5">
    <source>
        <dbReference type="SAM" id="SignalP"/>
    </source>
</evidence>
<evidence type="ECO:0000256" key="2">
    <source>
        <dbReference type="ARBA" id="ARBA00022801"/>
    </source>
</evidence>
<dbReference type="HOGENOM" id="CLU_026278_0_0_1"/>
<keyword evidence="5" id="KW-0732">Signal</keyword>
<evidence type="ECO:0000256" key="4">
    <source>
        <dbReference type="ARBA" id="ARBA00023098"/>
    </source>
</evidence>
<keyword evidence="3" id="KW-0442">Lipid degradation</keyword>
<feature type="signal peptide" evidence="5">
    <location>
        <begin position="1"/>
        <end position="20"/>
    </location>
</feature>
<keyword evidence="4" id="KW-0443">Lipid metabolism</keyword>
<dbReference type="VEuPathDB" id="FungiDB:MPH_01844"/>
<name>K2REB2_MACPH</name>
<dbReference type="eggNOG" id="KOG3847">
    <property type="taxonomic scope" value="Eukaryota"/>
</dbReference>
<protein>
    <recommendedName>
        <fullName evidence="1">1-alkyl-2-acetylglycerophosphocholine esterase</fullName>
        <ecNumber evidence="1">3.1.1.47</ecNumber>
    </recommendedName>
</protein>
<proteinExistence type="predicted"/>
<accession>K2REB2</accession>
<organism evidence="6 7">
    <name type="scientific">Macrophomina phaseolina (strain MS6)</name>
    <name type="common">Charcoal rot fungus</name>
    <dbReference type="NCBI Taxonomy" id="1126212"/>
    <lineage>
        <taxon>Eukaryota</taxon>
        <taxon>Fungi</taxon>
        <taxon>Dikarya</taxon>
        <taxon>Ascomycota</taxon>
        <taxon>Pezizomycotina</taxon>
        <taxon>Dothideomycetes</taxon>
        <taxon>Dothideomycetes incertae sedis</taxon>
        <taxon>Botryosphaeriales</taxon>
        <taxon>Botryosphaeriaceae</taxon>
        <taxon>Macrophomina</taxon>
    </lineage>
</organism>
<dbReference type="GO" id="GO:0016042">
    <property type="term" value="P:lipid catabolic process"/>
    <property type="evidence" value="ECO:0007669"/>
    <property type="project" value="UniProtKB-KW"/>
</dbReference>
<dbReference type="InterPro" id="IPR029058">
    <property type="entry name" value="AB_hydrolase_fold"/>
</dbReference>
<dbReference type="OrthoDB" id="2363873at2759"/>
<evidence type="ECO:0000313" key="7">
    <source>
        <dbReference type="Proteomes" id="UP000007129"/>
    </source>
</evidence>
<dbReference type="EC" id="3.1.1.47" evidence="1"/>